<dbReference type="InterPro" id="IPR004839">
    <property type="entry name" value="Aminotransferase_I/II_large"/>
</dbReference>
<evidence type="ECO:0000256" key="5">
    <source>
        <dbReference type="ARBA" id="ARBA00022605"/>
    </source>
</evidence>
<keyword evidence="6 13" id="KW-0808">Transferase</keyword>
<protein>
    <submittedName>
        <fullName evidence="13">Histidinol-phosphate aminotransferase 2</fullName>
        <ecNumber evidence="13">2.6.1.9</ecNumber>
    </submittedName>
</protein>
<evidence type="ECO:0000256" key="1">
    <source>
        <dbReference type="ARBA" id="ARBA00001933"/>
    </source>
</evidence>
<dbReference type="GO" id="GO:0030170">
    <property type="term" value="F:pyridoxal phosphate binding"/>
    <property type="evidence" value="ECO:0007669"/>
    <property type="project" value="InterPro"/>
</dbReference>
<comment type="subunit">
    <text evidence="3">Homodimer.</text>
</comment>
<evidence type="ECO:0000256" key="4">
    <source>
        <dbReference type="ARBA" id="ARBA00022576"/>
    </source>
</evidence>
<dbReference type="InterPro" id="IPR001917">
    <property type="entry name" value="Aminotrans_II_pyridoxalP_BS"/>
</dbReference>
<evidence type="ECO:0000259" key="12">
    <source>
        <dbReference type="Pfam" id="PF00155"/>
    </source>
</evidence>
<dbReference type="GO" id="GO:0004400">
    <property type="term" value="F:histidinol-phosphate transaminase activity"/>
    <property type="evidence" value="ECO:0007669"/>
    <property type="project" value="UniProtKB-EC"/>
</dbReference>
<feature type="coiled-coil region" evidence="11">
    <location>
        <begin position="252"/>
        <end position="279"/>
    </location>
</feature>
<dbReference type="InterPro" id="IPR015421">
    <property type="entry name" value="PyrdxlP-dep_Trfase_major"/>
</dbReference>
<dbReference type="EC" id="2.6.1.9" evidence="13"/>
<evidence type="ECO:0000256" key="2">
    <source>
        <dbReference type="ARBA" id="ARBA00007970"/>
    </source>
</evidence>
<feature type="domain" description="Aminotransferase class I/classII large" evidence="12">
    <location>
        <begin position="37"/>
        <end position="340"/>
    </location>
</feature>
<dbReference type="PROSITE" id="PS00599">
    <property type="entry name" value="AA_TRANSFER_CLASS_2"/>
    <property type="match status" value="1"/>
</dbReference>
<dbReference type="PANTHER" id="PTHR42885:SF2">
    <property type="entry name" value="HISTIDINOL-PHOSPHATE AMINOTRANSFERASE"/>
    <property type="match status" value="1"/>
</dbReference>
<evidence type="ECO:0000256" key="3">
    <source>
        <dbReference type="ARBA" id="ARBA00011738"/>
    </source>
</evidence>
<evidence type="ECO:0000256" key="10">
    <source>
        <dbReference type="RuleBase" id="RU003693"/>
    </source>
</evidence>
<name>A0A6N3DBX9_9CLOT</name>
<proteinExistence type="inferred from homology"/>
<keyword evidence="11" id="KW-0175">Coiled coil</keyword>
<dbReference type="RefSeq" id="WP_156626343.1">
    <property type="nucleotide sequence ID" value="NZ_CACRTO010000019.1"/>
</dbReference>
<gene>
    <name evidence="13" type="primary">hisC2_1</name>
    <name evidence="13" type="ORF">CTLFYP3_01877</name>
</gene>
<dbReference type="Gene3D" id="3.90.1150.10">
    <property type="entry name" value="Aspartate Aminotransferase, domain 1"/>
    <property type="match status" value="1"/>
</dbReference>
<dbReference type="CDD" id="cd00609">
    <property type="entry name" value="AAT_like"/>
    <property type="match status" value="1"/>
</dbReference>
<keyword evidence="8" id="KW-0368">Histidine biosynthesis</keyword>
<comment type="similarity">
    <text evidence="2">Belongs to the class-II pyridoxal-phosphate-dependent aminotransferase family. Histidinol-phosphate aminotransferase subfamily.</text>
</comment>
<dbReference type="PANTHER" id="PTHR42885">
    <property type="entry name" value="HISTIDINOL-PHOSPHATE AMINOTRANSFERASE-RELATED"/>
    <property type="match status" value="1"/>
</dbReference>
<dbReference type="NCBIfam" id="TIGR01141">
    <property type="entry name" value="hisC"/>
    <property type="match status" value="1"/>
</dbReference>
<dbReference type="Gene3D" id="3.40.640.10">
    <property type="entry name" value="Type I PLP-dependent aspartate aminotransferase-like (Major domain)"/>
    <property type="match status" value="1"/>
</dbReference>
<evidence type="ECO:0000256" key="9">
    <source>
        <dbReference type="ARBA" id="ARBA00029440"/>
    </source>
</evidence>
<evidence type="ECO:0000256" key="6">
    <source>
        <dbReference type="ARBA" id="ARBA00022679"/>
    </source>
</evidence>
<evidence type="ECO:0000313" key="13">
    <source>
        <dbReference type="EMBL" id="VYU25354.1"/>
    </source>
</evidence>
<comment type="pathway">
    <text evidence="9">Amino-acid biosynthesis.</text>
</comment>
<dbReference type="InterPro" id="IPR015422">
    <property type="entry name" value="PyrdxlP-dep_Trfase_small"/>
</dbReference>
<sequence length="353" mass="40433">MINDLGIYSNNSKDNLLLNGNESPKNINKDKYFKILENLKEVDLNRYPDTDGDNLREAYSSYVGVSSDNIIIGNGSDEVINLVISKNIKSGDKLLTVTPDFVMYDFYTALNEGNVIKYNLDVDNSFNLEEFIELGKKEDVKIVMFSNPNNPTGFAYSTENIIQILEAFKDKIVLVDEAYFEFNGESVVSLIDKYPNLIVTRTLSKAWGLAALRVGFLISNKDNINELLKYKTPYNVNTISQEIASIYLTEEVDSLKENLKLIINERERLYIELKKAEEKSLDSKKGNIKFYKSKANFIFGRADNKEELINAFREEKIIIRSFEDNSFRITVGLPEENNKVVEIINDFIFCRSL</sequence>
<evidence type="ECO:0000256" key="11">
    <source>
        <dbReference type="SAM" id="Coils"/>
    </source>
</evidence>
<keyword evidence="5" id="KW-0028">Amino-acid biosynthesis</keyword>
<organism evidence="13">
    <name type="scientific">Clostridium tertium</name>
    <dbReference type="NCBI Taxonomy" id="1559"/>
    <lineage>
        <taxon>Bacteria</taxon>
        <taxon>Bacillati</taxon>
        <taxon>Bacillota</taxon>
        <taxon>Clostridia</taxon>
        <taxon>Eubacteriales</taxon>
        <taxon>Clostridiaceae</taxon>
        <taxon>Clostridium</taxon>
    </lineage>
</organism>
<dbReference type="InterPro" id="IPR005861">
    <property type="entry name" value="HisP_aminotrans"/>
</dbReference>
<evidence type="ECO:0000256" key="8">
    <source>
        <dbReference type="ARBA" id="ARBA00023102"/>
    </source>
</evidence>
<reference evidence="13" key="1">
    <citation type="submission" date="2019-11" db="EMBL/GenBank/DDBJ databases">
        <authorList>
            <person name="Feng L."/>
        </authorList>
    </citation>
    <scope>NUCLEOTIDE SEQUENCE</scope>
    <source>
        <strain evidence="13">CTertiumLFYP3</strain>
    </source>
</reference>
<dbReference type="AlphaFoldDB" id="A0A6N3DBX9"/>
<accession>A0A6N3DBX9</accession>
<comment type="cofactor">
    <cofactor evidence="1 10">
        <name>pyridoxal 5'-phosphate</name>
        <dbReference type="ChEBI" id="CHEBI:597326"/>
    </cofactor>
</comment>
<keyword evidence="4 13" id="KW-0032">Aminotransferase</keyword>
<dbReference type="SUPFAM" id="SSF53383">
    <property type="entry name" value="PLP-dependent transferases"/>
    <property type="match status" value="1"/>
</dbReference>
<evidence type="ECO:0000256" key="7">
    <source>
        <dbReference type="ARBA" id="ARBA00022898"/>
    </source>
</evidence>
<dbReference type="EMBL" id="CACRTO010000019">
    <property type="protein sequence ID" value="VYU25354.1"/>
    <property type="molecule type" value="Genomic_DNA"/>
</dbReference>
<dbReference type="Pfam" id="PF00155">
    <property type="entry name" value="Aminotran_1_2"/>
    <property type="match status" value="1"/>
</dbReference>
<dbReference type="GO" id="GO:0000105">
    <property type="term" value="P:L-histidine biosynthetic process"/>
    <property type="evidence" value="ECO:0007669"/>
    <property type="project" value="UniProtKB-KW"/>
</dbReference>
<keyword evidence="7 10" id="KW-0663">Pyridoxal phosphate</keyword>
<dbReference type="InterPro" id="IPR015424">
    <property type="entry name" value="PyrdxlP-dep_Trfase"/>
</dbReference>